<dbReference type="GO" id="GO:0005524">
    <property type="term" value="F:ATP binding"/>
    <property type="evidence" value="ECO:0007669"/>
    <property type="project" value="UniProtKB-KW"/>
</dbReference>
<dbReference type="InterPro" id="IPR050267">
    <property type="entry name" value="Anti-sigma-factor_SerPK"/>
</dbReference>
<dbReference type="Proteomes" id="UP001501195">
    <property type="component" value="Unassembled WGS sequence"/>
</dbReference>
<dbReference type="InterPro" id="IPR036890">
    <property type="entry name" value="HATPase_C_sf"/>
</dbReference>
<protein>
    <submittedName>
        <fullName evidence="4">ATP-binding protein</fullName>
    </submittedName>
</protein>
<evidence type="ECO:0000313" key="5">
    <source>
        <dbReference type="Proteomes" id="UP001501195"/>
    </source>
</evidence>
<keyword evidence="5" id="KW-1185">Reference proteome</keyword>
<dbReference type="EMBL" id="BAABIL010000120">
    <property type="protein sequence ID" value="GAA4969623.1"/>
    <property type="molecule type" value="Genomic_DNA"/>
</dbReference>
<evidence type="ECO:0000256" key="1">
    <source>
        <dbReference type="ARBA" id="ARBA00022527"/>
    </source>
</evidence>
<sequence length="146" mass="15199">MPTVALRFSPLAEHVRTARLVAVAVARRAGFPESQLDEIRIAIGEACARAVLRTRSDAFVSMDLTDDHDRLDVVVHDDRRDVVDGPVGGAGGSEDPLALALMAGMAEAVSVDDEDGAPGAVRMTWSLHAEPSDAPSPRGDGGASGS</sequence>
<comment type="caution">
    <text evidence="4">The sequence shown here is derived from an EMBL/GenBank/DDBJ whole genome shotgun (WGS) entry which is preliminary data.</text>
</comment>
<keyword evidence="4" id="KW-0547">Nucleotide-binding</keyword>
<dbReference type="PANTHER" id="PTHR35526:SF3">
    <property type="entry name" value="ANTI-SIGMA-F FACTOR RSBW"/>
    <property type="match status" value="1"/>
</dbReference>
<keyword evidence="1" id="KW-0418">Kinase</keyword>
<keyword evidence="4" id="KW-0067">ATP-binding</keyword>
<accession>A0ABP9HF75</accession>
<evidence type="ECO:0000259" key="3">
    <source>
        <dbReference type="Pfam" id="PF13581"/>
    </source>
</evidence>
<dbReference type="Gene3D" id="3.30.565.10">
    <property type="entry name" value="Histidine kinase-like ATPase, C-terminal domain"/>
    <property type="match status" value="1"/>
</dbReference>
<evidence type="ECO:0000313" key="4">
    <source>
        <dbReference type="EMBL" id="GAA4969623.1"/>
    </source>
</evidence>
<feature type="domain" description="Histidine kinase/HSP90-like ATPase" evidence="3">
    <location>
        <begin position="8"/>
        <end position="125"/>
    </location>
</feature>
<dbReference type="PANTHER" id="PTHR35526">
    <property type="entry name" value="ANTI-SIGMA-F FACTOR RSBW-RELATED"/>
    <property type="match status" value="1"/>
</dbReference>
<proteinExistence type="predicted"/>
<gene>
    <name evidence="4" type="ORF">GCM10023225_09820</name>
</gene>
<reference evidence="5" key="1">
    <citation type="journal article" date="2019" name="Int. J. Syst. Evol. Microbiol.">
        <title>The Global Catalogue of Microorganisms (GCM) 10K type strain sequencing project: providing services to taxonomists for standard genome sequencing and annotation.</title>
        <authorList>
            <consortium name="The Broad Institute Genomics Platform"/>
            <consortium name="The Broad Institute Genome Sequencing Center for Infectious Disease"/>
            <person name="Wu L."/>
            <person name="Ma J."/>
        </authorList>
    </citation>
    <scope>NUCLEOTIDE SEQUENCE [LARGE SCALE GENOMIC DNA]</scope>
    <source>
        <strain evidence="5">JCM 18126</strain>
    </source>
</reference>
<dbReference type="RefSeq" id="WP_345711260.1">
    <property type="nucleotide sequence ID" value="NZ_BAABIL010000120.1"/>
</dbReference>
<keyword evidence="1" id="KW-0808">Transferase</keyword>
<dbReference type="Pfam" id="PF13581">
    <property type="entry name" value="HATPase_c_2"/>
    <property type="match status" value="1"/>
</dbReference>
<organism evidence="4 5">
    <name type="scientific">Kineococcus glutinatus</name>
    <dbReference type="NCBI Taxonomy" id="1070872"/>
    <lineage>
        <taxon>Bacteria</taxon>
        <taxon>Bacillati</taxon>
        <taxon>Actinomycetota</taxon>
        <taxon>Actinomycetes</taxon>
        <taxon>Kineosporiales</taxon>
        <taxon>Kineosporiaceae</taxon>
        <taxon>Kineococcus</taxon>
    </lineage>
</organism>
<dbReference type="InterPro" id="IPR003594">
    <property type="entry name" value="HATPase_dom"/>
</dbReference>
<evidence type="ECO:0000256" key="2">
    <source>
        <dbReference type="SAM" id="MobiDB-lite"/>
    </source>
</evidence>
<name>A0ABP9HF75_9ACTN</name>
<keyword evidence="1" id="KW-0723">Serine/threonine-protein kinase</keyword>
<feature type="region of interest" description="Disordered" evidence="2">
    <location>
        <begin position="126"/>
        <end position="146"/>
    </location>
</feature>